<name>S4PES4_9NEOP</name>
<reference evidence="1" key="1">
    <citation type="journal article" date="2013" name="BMC Genomics">
        <title>Unscrambling butterfly oogenesis.</title>
        <authorList>
            <person name="Carter J.M."/>
            <person name="Baker S.C."/>
            <person name="Pink R."/>
            <person name="Carter D.R."/>
            <person name="Collins A."/>
            <person name="Tomlin J."/>
            <person name="Gibbs M."/>
            <person name="Breuker C.J."/>
        </authorList>
    </citation>
    <scope>NUCLEOTIDE SEQUENCE</scope>
    <source>
        <tissue evidence="1">Ovary</tissue>
    </source>
</reference>
<proteinExistence type="predicted"/>
<feature type="non-terminal residue" evidence="1">
    <location>
        <position position="1"/>
    </location>
</feature>
<reference evidence="1" key="2">
    <citation type="submission" date="2013-05" db="EMBL/GenBank/DDBJ databases">
        <authorList>
            <person name="Carter J.-M."/>
            <person name="Baker S.C."/>
            <person name="Pink R."/>
            <person name="Carter D.R.F."/>
            <person name="Collins A."/>
            <person name="Tomlin J."/>
            <person name="Gibbs M."/>
            <person name="Breuker C.J."/>
        </authorList>
    </citation>
    <scope>NUCLEOTIDE SEQUENCE</scope>
    <source>
        <tissue evidence="1">Ovary</tissue>
    </source>
</reference>
<dbReference type="AlphaFoldDB" id="S4PES4"/>
<protein>
    <submittedName>
        <fullName evidence="1">Uncharacterized protein</fullName>
    </submittedName>
</protein>
<sequence>SMRNVKCTQWIYSSSAETVCSTPAVYIGVSRFRLLTEVILVSRKKIIQVEHFSTHQSSSGKVLLFSL</sequence>
<evidence type="ECO:0000313" key="1">
    <source>
        <dbReference type="EMBL" id="JAA89424.1"/>
    </source>
</evidence>
<accession>S4PES4</accession>
<organism evidence="1">
    <name type="scientific">Pararge aegeria</name>
    <name type="common">speckled wood butterfly</name>
    <dbReference type="NCBI Taxonomy" id="116150"/>
    <lineage>
        <taxon>Eukaryota</taxon>
        <taxon>Metazoa</taxon>
        <taxon>Ecdysozoa</taxon>
        <taxon>Arthropoda</taxon>
        <taxon>Hexapoda</taxon>
        <taxon>Insecta</taxon>
        <taxon>Pterygota</taxon>
        <taxon>Neoptera</taxon>
        <taxon>Endopterygota</taxon>
        <taxon>Lepidoptera</taxon>
        <taxon>Glossata</taxon>
        <taxon>Ditrysia</taxon>
        <taxon>Papilionoidea</taxon>
        <taxon>Nymphalidae</taxon>
        <taxon>Satyrinae</taxon>
        <taxon>Satyrini</taxon>
        <taxon>Parargina</taxon>
        <taxon>Pararge</taxon>
    </lineage>
</organism>
<dbReference type="EMBL" id="GAIX01003136">
    <property type="protein sequence ID" value="JAA89424.1"/>
    <property type="molecule type" value="Transcribed_RNA"/>
</dbReference>